<dbReference type="PATRIC" id="fig|1076.23.peg.6569"/>
<protein>
    <submittedName>
        <fullName evidence="3">Uncharacterized protein</fullName>
    </submittedName>
</protein>
<gene>
    <name evidence="3" type="ORF">OO17_00285</name>
</gene>
<feature type="region of interest" description="Disordered" evidence="1">
    <location>
        <begin position="125"/>
        <end position="167"/>
    </location>
</feature>
<feature type="transmembrane region" description="Helical" evidence="2">
    <location>
        <begin position="20"/>
        <end position="41"/>
    </location>
</feature>
<keyword evidence="2" id="KW-0812">Transmembrane</keyword>
<evidence type="ECO:0000256" key="1">
    <source>
        <dbReference type="SAM" id="MobiDB-lite"/>
    </source>
</evidence>
<reference evidence="3 4" key="1">
    <citation type="submission" date="2014-11" db="EMBL/GenBank/DDBJ databases">
        <title>Genomics and ecophysiology of heterotrophic nitrogen fixing bacteria isolated from estuarine surface water.</title>
        <authorList>
            <person name="Bentzon-Tilia M."/>
            <person name="Severin I."/>
            <person name="Hansen L.H."/>
            <person name="Riemann L."/>
        </authorList>
    </citation>
    <scope>NUCLEOTIDE SEQUENCE [LARGE SCALE GENOMIC DNA]</scope>
    <source>
        <strain evidence="3 4">BAL398</strain>
    </source>
</reference>
<dbReference type="EMBL" id="JXXE01000009">
    <property type="protein sequence ID" value="KIZ48157.1"/>
    <property type="molecule type" value="Genomic_DNA"/>
</dbReference>
<dbReference type="AlphaFoldDB" id="A0A0D7F8U6"/>
<feature type="compositionally biased region" description="Polar residues" evidence="1">
    <location>
        <begin position="125"/>
        <end position="134"/>
    </location>
</feature>
<proteinExistence type="predicted"/>
<dbReference type="Proteomes" id="UP000032515">
    <property type="component" value="Unassembled WGS sequence"/>
</dbReference>
<evidence type="ECO:0000313" key="4">
    <source>
        <dbReference type="Proteomes" id="UP000032515"/>
    </source>
</evidence>
<sequence>MRSNRRSGGKAADHRFAPMLETSLICVIALAWAYSMTLFVMGRREDVLHGNFICSPAQPDHARPTSARVIARPLPNSKPVPISKPLAISEPLAAMRFAKALPSPSSKAAPPALPMVAMPAASLLRQTPSPSTMPAQDRLGGRSPDQTPIATPMTTASTPARPPRASVAERVRAMSLVIERATSPDPRPAAAQQPEILHSLLDIIKRDLVEAASK</sequence>
<accession>A0A0D7F8U6</accession>
<evidence type="ECO:0000256" key="2">
    <source>
        <dbReference type="SAM" id="Phobius"/>
    </source>
</evidence>
<keyword evidence="2" id="KW-0472">Membrane</keyword>
<evidence type="ECO:0000313" key="3">
    <source>
        <dbReference type="EMBL" id="KIZ48157.1"/>
    </source>
</evidence>
<organism evidence="3 4">
    <name type="scientific">Rhodopseudomonas palustris</name>
    <dbReference type="NCBI Taxonomy" id="1076"/>
    <lineage>
        <taxon>Bacteria</taxon>
        <taxon>Pseudomonadati</taxon>
        <taxon>Pseudomonadota</taxon>
        <taxon>Alphaproteobacteria</taxon>
        <taxon>Hyphomicrobiales</taxon>
        <taxon>Nitrobacteraceae</taxon>
        <taxon>Rhodopseudomonas</taxon>
    </lineage>
</organism>
<feature type="compositionally biased region" description="Polar residues" evidence="1">
    <location>
        <begin position="144"/>
        <end position="158"/>
    </location>
</feature>
<name>A0A0D7F8U6_RHOPL</name>
<comment type="caution">
    <text evidence="3">The sequence shown here is derived from an EMBL/GenBank/DDBJ whole genome shotgun (WGS) entry which is preliminary data.</text>
</comment>
<keyword evidence="2" id="KW-1133">Transmembrane helix</keyword>